<evidence type="ECO:0000256" key="6">
    <source>
        <dbReference type="SAM" id="Phobius"/>
    </source>
</evidence>
<dbReference type="SUPFAM" id="SSF109755">
    <property type="entry name" value="PhoU-like"/>
    <property type="match status" value="1"/>
</dbReference>
<feature type="transmembrane region" description="Helical" evidence="6">
    <location>
        <begin position="67"/>
        <end position="90"/>
    </location>
</feature>
<dbReference type="InterPro" id="IPR038078">
    <property type="entry name" value="PhoU-like_sf"/>
</dbReference>
<comment type="subcellular location">
    <subcellularLocation>
        <location evidence="1">Cell membrane</location>
        <topology evidence="1">Multi-pass membrane protein</topology>
    </subcellularLocation>
</comment>
<keyword evidence="4 6" id="KW-1133">Transmembrane helix</keyword>
<proteinExistence type="predicted"/>
<name>A0A4R3HZZ7_9GAMM</name>
<protein>
    <submittedName>
        <fullName evidence="7">Phosphate:Na+ symporter</fullName>
    </submittedName>
</protein>
<reference evidence="7 8" key="1">
    <citation type="submission" date="2019-03" db="EMBL/GenBank/DDBJ databases">
        <title>Genomic Encyclopedia of Archaeal and Bacterial Type Strains, Phase II (KMG-II): from individual species to whole genera.</title>
        <authorList>
            <person name="Goeker M."/>
        </authorList>
    </citation>
    <scope>NUCLEOTIDE SEQUENCE [LARGE SCALE GENOMIC DNA]</scope>
    <source>
        <strain evidence="7 8">DSM 15388</strain>
    </source>
</reference>
<evidence type="ECO:0000256" key="4">
    <source>
        <dbReference type="ARBA" id="ARBA00022989"/>
    </source>
</evidence>
<feature type="transmembrane region" description="Helical" evidence="6">
    <location>
        <begin position="246"/>
        <end position="265"/>
    </location>
</feature>
<evidence type="ECO:0000256" key="2">
    <source>
        <dbReference type="ARBA" id="ARBA00022475"/>
    </source>
</evidence>
<comment type="caution">
    <text evidence="7">The sequence shown here is derived from an EMBL/GenBank/DDBJ whole genome shotgun (WGS) entry which is preliminary data.</text>
</comment>
<feature type="transmembrane region" description="Helical" evidence="6">
    <location>
        <begin position="216"/>
        <end position="234"/>
    </location>
</feature>
<feature type="transmembrane region" description="Helical" evidence="6">
    <location>
        <begin position="40"/>
        <end position="61"/>
    </location>
</feature>
<evidence type="ECO:0000313" key="7">
    <source>
        <dbReference type="EMBL" id="TCS38842.1"/>
    </source>
</evidence>
<dbReference type="PANTHER" id="PTHR10010">
    <property type="entry name" value="SOLUTE CARRIER FAMILY 34 SODIUM PHOSPHATE , MEMBER 2-RELATED"/>
    <property type="match status" value="1"/>
</dbReference>
<feature type="transmembrane region" description="Helical" evidence="6">
    <location>
        <begin position="285"/>
        <end position="305"/>
    </location>
</feature>
<evidence type="ECO:0000313" key="8">
    <source>
        <dbReference type="Proteomes" id="UP000295793"/>
    </source>
</evidence>
<keyword evidence="5 6" id="KW-0472">Membrane</keyword>
<dbReference type="GO" id="GO:0005886">
    <property type="term" value="C:plasma membrane"/>
    <property type="evidence" value="ECO:0007669"/>
    <property type="project" value="UniProtKB-SubCell"/>
</dbReference>
<feature type="transmembrane region" description="Helical" evidence="6">
    <location>
        <begin position="175"/>
        <end position="196"/>
    </location>
</feature>
<dbReference type="GO" id="GO:0005436">
    <property type="term" value="F:sodium:phosphate symporter activity"/>
    <property type="evidence" value="ECO:0007669"/>
    <property type="project" value="InterPro"/>
</dbReference>
<evidence type="ECO:0000256" key="3">
    <source>
        <dbReference type="ARBA" id="ARBA00022692"/>
    </source>
</evidence>
<feature type="transmembrane region" description="Helical" evidence="6">
    <location>
        <begin position="6"/>
        <end position="28"/>
    </location>
</feature>
<feature type="transmembrane region" description="Helical" evidence="6">
    <location>
        <begin position="132"/>
        <end position="154"/>
    </location>
</feature>
<dbReference type="GO" id="GO:0044341">
    <property type="term" value="P:sodium-dependent phosphate transport"/>
    <property type="evidence" value="ECO:0007669"/>
    <property type="project" value="InterPro"/>
</dbReference>
<dbReference type="Proteomes" id="UP000295793">
    <property type="component" value="Unassembled WGS sequence"/>
</dbReference>
<dbReference type="InterPro" id="IPR003841">
    <property type="entry name" value="Na/Pi_transpt"/>
</dbReference>
<evidence type="ECO:0000256" key="1">
    <source>
        <dbReference type="ARBA" id="ARBA00004651"/>
    </source>
</evidence>
<organism evidence="7 8">
    <name type="scientific">Reinekea marinisedimentorum</name>
    <dbReference type="NCBI Taxonomy" id="230495"/>
    <lineage>
        <taxon>Bacteria</taxon>
        <taxon>Pseudomonadati</taxon>
        <taxon>Pseudomonadota</taxon>
        <taxon>Gammaproteobacteria</taxon>
        <taxon>Oceanospirillales</taxon>
        <taxon>Saccharospirillaceae</taxon>
        <taxon>Reinekea</taxon>
    </lineage>
</organism>
<keyword evidence="2" id="KW-1003">Cell membrane</keyword>
<dbReference type="Gene3D" id="1.20.58.220">
    <property type="entry name" value="Phosphate transport system protein phou homolog 2, domain 2"/>
    <property type="match status" value="1"/>
</dbReference>
<keyword evidence="3 6" id="KW-0812">Transmembrane</keyword>
<dbReference type="AlphaFoldDB" id="A0A4R3HZZ7"/>
<dbReference type="RefSeq" id="WP_207902749.1">
    <property type="nucleotide sequence ID" value="NZ_SLZR01000014.1"/>
</dbReference>
<feature type="transmembrane region" description="Helical" evidence="6">
    <location>
        <begin position="102"/>
        <end position="126"/>
    </location>
</feature>
<keyword evidence="8" id="KW-1185">Reference proteome</keyword>
<sequence length="532" mass="57645">MSTTAIVIQVMGGLGLFLIGMIIMTDGLHSLAGNTIRQWLMRFTHSPASGAATGAISTAILQSSSATTVAAVGFVGTGILSFPAALGIIFGANIGTTITGWLVALVGFKLQIATLLLPVIFIGAVLKLFTRGTAAAIGYALAGLGVIFIGINTLQAGMSSLETLFSFNNLPADSWLTRIQLVFLGIIFTLVTQSSSAGVASALTALFTGLINFEQAAALVIGMDIGTTVTAYFATIGGSIGAKRTGYSHVIYNLFTGFGALLLITPYSKLWEAVAPGQLIENAEIALVGFHTSFNFLGVVIAVPLTHHFERLIVRLVPEKQGSYGQMLDPSLLSQPELALNASLLATQADFSALLQHTEHLLSNGLTGVRMDVKQMQKTLDKTQDYIDNIHLTPQDEAQWPRLIAIIHVLDHLQRLHERCEEDEDRAVTARDIETLLPYSRLTVESLQAVDQYLKNHEWLLVAAQANKLHHDIHSVHEGFREDVMKSLAQGDIDMTQATDHLEAIRWLRRVSRHLDRISYHLVEAYTVTGNL</sequence>
<dbReference type="Pfam" id="PF02690">
    <property type="entry name" value="Na_Pi_cotrans"/>
    <property type="match status" value="2"/>
</dbReference>
<dbReference type="NCBIfam" id="NF037997">
    <property type="entry name" value="Na_Pi_symport"/>
    <property type="match status" value="1"/>
</dbReference>
<accession>A0A4R3HZZ7</accession>
<dbReference type="EMBL" id="SLZR01000014">
    <property type="protein sequence ID" value="TCS38842.1"/>
    <property type="molecule type" value="Genomic_DNA"/>
</dbReference>
<evidence type="ECO:0000256" key="5">
    <source>
        <dbReference type="ARBA" id="ARBA00023136"/>
    </source>
</evidence>
<dbReference type="PANTHER" id="PTHR10010:SF46">
    <property type="entry name" value="SODIUM-DEPENDENT PHOSPHATE TRANSPORT PROTEIN 2B"/>
    <property type="match status" value="1"/>
</dbReference>
<gene>
    <name evidence="7" type="ORF">BCF53_1147</name>
</gene>